<keyword evidence="3" id="KW-1185">Reference proteome</keyword>
<accession>A0A401THW3</accession>
<proteinExistence type="predicted"/>
<feature type="compositionally biased region" description="Gly residues" evidence="1">
    <location>
        <begin position="33"/>
        <end position="49"/>
    </location>
</feature>
<reference evidence="2 3" key="1">
    <citation type="journal article" date="2018" name="Nat. Ecol. Evol.">
        <title>Shark genomes provide insights into elasmobranch evolution and the origin of vertebrates.</title>
        <authorList>
            <person name="Hara Y"/>
            <person name="Yamaguchi K"/>
            <person name="Onimaru K"/>
            <person name="Kadota M"/>
            <person name="Koyanagi M"/>
            <person name="Keeley SD"/>
            <person name="Tatsumi K"/>
            <person name="Tanaka K"/>
            <person name="Motone F"/>
            <person name="Kageyama Y"/>
            <person name="Nozu R"/>
            <person name="Adachi N"/>
            <person name="Nishimura O"/>
            <person name="Nakagawa R"/>
            <person name="Tanegashima C"/>
            <person name="Kiyatake I"/>
            <person name="Matsumoto R"/>
            <person name="Murakumo K"/>
            <person name="Nishida K"/>
            <person name="Terakita A"/>
            <person name="Kuratani S"/>
            <person name="Sato K"/>
            <person name="Hyodo S Kuraku.S."/>
        </authorList>
    </citation>
    <scope>NUCLEOTIDE SEQUENCE [LARGE SCALE GENOMIC DNA]</scope>
</reference>
<evidence type="ECO:0000313" key="2">
    <source>
        <dbReference type="EMBL" id="GCC42250.1"/>
    </source>
</evidence>
<name>A0A401THW3_CHIPU</name>
<organism evidence="2 3">
    <name type="scientific">Chiloscyllium punctatum</name>
    <name type="common">Brownbanded bambooshark</name>
    <name type="synonym">Hemiscyllium punctatum</name>
    <dbReference type="NCBI Taxonomy" id="137246"/>
    <lineage>
        <taxon>Eukaryota</taxon>
        <taxon>Metazoa</taxon>
        <taxon>Chordata</taxon>
        <taxon>Craniata</taxon>
        <taxon>Vertebrata</taxon>
        <taxon>Chondrichthyes</taxon>
        <taxon>Elasmobranchii</taxon>
        <taxon>Galeomorphii</taxon>
        <taxon>Galeoidea</taxon>
        <taxon>Orectolobiformes</taxon>
        <taxon>Hemiscylliidae</taxon>
        <taxon>Chiloscyllium</taxon>
    </lineage>
</organism>
<dbReference type="Proteomes" id="UP000287033">
    <property type="component" value="Unassembled WGS sequence"/>
</dbReference>
<dbReference type="EMBL" id="BEZZ01075721">
    <property type="protein sequence ID" value="GCC42250.1"/>
    <property type="molecule type" value="Genomic_DNA"/>
</dbReference>
<evidence type="ECO:0000256" key="1">
    <source>
        <dbReference type="SAM" id="MobiDB-lite"/>
    </source>
</evidence>
<feature type="region of interest" description="Disordered" evidence="1">
    <location>
        <begin position="1"/>
        <end position="126"/>
    </location>
</feature>
<feature type="compositionally biased region" description="Gly residues" evidence="1">
    <location>
        <begin position="163"/>
        <end position="181"/>
    </location>
</feature>
<dbReference type="AlphaFoldDB" id="A0A401THW3"/>
<comment type="caution">
    <text evidence="2">The sequence shown here is derived from an EMBL/GenBank/DDBJ whole genome shotgun (WGS) entry which is preliminary data.</text>
</comment>
<protein>
    <submittedName>
        <fullName evidence="2">Uncharacterized protein</fullName>
    </submittedName>
</protein>
<sequence length="200" mass="20729">MSSCTGLGPRPWGPGSSASCRRPRSEELRFTEGGAGAGPGAGAGAGRGPSEGDRRRRAALSLRRHSCSSRGCCRLAQASAGGAPPPVRLRDGGDEEEEEEEEAEEEEAEERERGPLPPREWSARSGARLGGWELELEEGADPRLPRPDLGLASSLRPLSSRGPGPGGRGRGLAGAGRGPTPGGAPEPRWPAASRSWLGAL</sequence>
<feature type="compositionally biased region" description="Basic residues" evidence="1">
    <location>
        <begin position="55"/>
        <end position="67"/>
    </location>
</feature>
<gene>
    <name evidence="2" type="ORF">chiPu_0026267</name>
</gene>
<evidence type="ECO:0000313" key="3">
    <source>
        <dbReference type="Proteomes" id="UP000287033"/>
    </source>
</evidence>
<feature type="compositionally biased region" description="Low complexity" evidence="1">
    <location>
        <begin position="149"/>
        <end position="162"/>
    </location>
</feature>
<feature type="region of interest" description="Disordered" evidence="1">
    <location>
        <begin position="138"/>
        <end position="200"/>
    </location>
</feature>
<feature type="compositionally biased region" description="Acidic residues" evidence="1">
    <location>
        <begin position="93"/>
        <end position="109"/>
    </location>
</feature>